<dbReference type="RefSeq" id="WP_390227713.1">
    <property type="nucleotide sequence ID" value="NZ_JBHSCN010000003.1"/>
</dbReference>
<dbReference type="Proteomes" id="UP001595900">
    <property type="component" value="Unassembled WGS sequence"/>
</dbReference>
<evidence type="ECO:0000313" key="2">
    <source>
        <dbReference type="EMBL" id="MFC4242790.1"/>
    </source>
</evidence>
<dbReference type="EMBL" id="JBHSCN010000003">
    <property type="protein sequence ID" value="MFC4242790.1"/>
    <property type="molecule type" value="Genomic_DNA"/>
</dbReference>
<feature type="compositionally biased region" description="Low complexity" evidence="1">
    <location>
        <begin position="91"/>
        <end position="107"/>
    </location>
</feature>
<dbReference type="InterPro" id="IPR023346">
    <property type="entry name" value="Lysozyme-like_dom_sf"/>
</dbReference>
<name>A0ABV8Q348_9MICO</name>
<evidence type="ECO:0000256" key="1">
    <source>
        <dbReference type="SAM" id="MobiDB-lite"/>
    </source>
</evidence>
<reference evidence="3" key="1">
    <citation type="journal article" date="2019" name="Int. J. Syst. Evol. Microbiol.">
        <title>The Global Catalogue of Microorganisms (GCM) 10K type strain sequencing project: providing services to taxonomists for standard genome sequencing and annotation.</title>
        <authorList>
            <consortium name="The Broad Institute Genomics Platform"/>
            <consortium name="The Broad Institute Genome Sequencing Center for Infectious Disease"/>
            <person name="Wu L."/>
            <person name="Ma J."/>
        </authorList>
    </citation>
    <scope>NUCLEOTIDE SEQUENCE [LARGE SCALE GENOMIC DNA]</scope>
    <source>
        <strain evidence="3">CGMCC 1.10363</strain>
    </source>
</reference>
<gene>
    <name evidence="2" type="ORF">ACFOYW_05335</name>
</gene>
<sequence>MHNSFKKTSRPIVVLLAFAAAAGFFMINLVNPNGFASASADVQFQHVTDRFAGQHPQALDVNTDYQPVSVQHENYTTTVVAPPKPKPTLTPQPTQTQVPVQSTTTTAAAAVPAPQAAAAAPAATAAAPAAPAASPGSAQAWAQSYLASMGMGSDQYSCLVSLWNRESGWNVHAENPSGAYGIPQALPGSKMASAGPDWQDNYQTQIKWGMGYITGRYSTPCGAWAHSQSTGWY</sequence>
<organism evidence="2 3">
    <name type="scientific">Gryllotalpicola reticulitermitis</name>
    <dbReference type="NCBI Taxonomy" id="1184153"/>
    <lineage>
        <taxon>Bacteria</taxon>
        <taxon>Bacillati</taxon>
        <taxon>Actinomycetota</taxon>
        <taxon>Actinomycetes</taxon>
        <taxon>Micrococcales</taxon>
        <taxon>Microbacteriaceae</taxon>
        <taxon>Gryllotalpicola</taxon>
    </lineage>
</organism>
<keyword evidence="3" id="KW-1185">Reference proteome</keyword>
<comment type="caution">
    <text evidence="2">The sequence shown here is derived from an EMBL/GenBank/DDBJ whole genome shotgun (WGS) entry which is preliminary data.</text>
</comment>
<feature type="region of interest" description="Disordered" evidence="1">
    <location>
        <begin position="77"/>
        <end position="107"/>
    </location>
</feature>
<dbReference type="SUPFAM" id="SSF53955">
    <property type="entry name" value="Lysozyme-like"/>
    <property type="match status" value="1"/>
</dbReference>
<evidence type="ECO:0000313" key="3">
    <source>
        <dbReference type="Proteomes" id="UP001595900"/>
    </source>
</evidence>
<proteinExistence type="predicted"/>
<protein>
    <submittedName>
        <fullName evidence="2">Lytic transglycosylase domain-containing protein</fullName>
    </submittedName>
</protein>
<accession>A0ABV8Q348</accession>